<evidence type="ECO:0000313" key="3">
    <source>
        <dbReference type="Proteomes" id="UP000633278"/>
    </source>
</evidence>
<feature type="transmembrane region" description="Helical" evidence="1">
    <location>
        <begin position="12"/>
        <end position="34"/>
    </location>
</feature>
<sequence>MKNIFTKKTIVLLALFIGPLLFYIFLSLGIYQYANLPILTSKVENIKGNETFKGHFSVVSFLGANPSNSKSGLFNLNEVIYKRFKSSKYFQAVLIIPQGADAEVEALKKKLKTYTDISQWKFVTMTNEEIQEVFNSFDSPYQLNEQMSSDYVFIIDRELRLRGRNDDEDTDGGKLYGYNMTKVADLKNKMKKDLEIIYYQLKKSIEKEQRFQRKK</sequence>
<keyword evidence="1" id="KW-0472">Membrane</keyword>
<dbReference type="EMBL" id="BMJW01000001">
    <property type="protein sequence ID" value="GGG94435.1"/>
    <property type="molecule type" value="Genomic_DNA"/>
</dbReference>
<evidence type="ECO:0000313" key="2">
    <source>
        <dbReference type="EMBL" id="GGG94435.1"/>
    </source>
</evidence>
<reference evidence="2" key="1">
    <citation type="journal article" date="2014" name="Int. J. Syst. Evol. Microbiol.">
        <title>Complete genome sequence of Corynebacterium casei LMG S-19264T (=DSM 44701T), isolated from a smear-ripened cheese.</title>
        <authorList>
            <consortium name="US DOE Joint Genome Institute (JGI-PGF)"/>
            <person name="Walter F."/>
            <person name="Albersmeier A."/>
            <person name="Kalinowski J."/>
            <person name="Ruckert C."/>
        </authorList>
    </citation>
    <scope>NUCLEOTIDE SEQUENCE</scope>
    <source>
        <strain evidence="2">CGMCC 1.15763</strain>
    </source>
</reference>
<protein>
    <recommendedName>
        <fullName evidence="4">Membrane or secreted protein</fullName>
    </recommendedName>
</protein>
<dbReference type="Gene3D" id="3.40.30.10">
    <property type="entry name" value="Glutaredoxin"/>
    <property type="match status" value="1"/>
</dbReference>
<keyword evidence="1" id="KW-1133">Transmembrane helix</keyword>
<evidence type="ECO:0000256" key="1">
    <source>
        <dbReference type="SAM" id="Phobius"/>
    </source>
</evidence>
<accession>A0A917HWE2</accession>
<evidence type="ECO:0008006" key="4">
    <source>
        <dbReference type="Google" id="ProtNLM"/>
    </source>
</evidence>
<reference evidence="2" key="2">
    <citation type="submission" date="2020-09" db="EMBL/GenBank/DDBJ databases">
        <authorList>
            <person name="Sun Q."/>
            <person name="Zhou Y."/>
        </authorList>
    </citation>
    <scope>NUCLEOTIDE SEQUENCE</scope>
    <source>
        <strain evidence="2">CGMCC 1.15763</strain>
    </source>
</reference>
<dbReference type="RefSeq" id="WP_188598144.1">
    <property type="nucleotide sequence ID" value="NZ_BMJW01000001.1"/>
</dbReference>
<keyword evidence="3" id="KW-1185">Reference proteome</keyword>
<organism evidence="2 3">
    <name type="scientific">Polaribacter pacificus</name>
    <dbReference type="NCBI Taxonomy" id="1775173"/>
    <lineage>
        <taxon>Bacteria</taxon>
        <taxon>Pseudomonadati</taxon>
        <taxon>Bacteroidota</taxon>
        <taxon>Flavobacteriia</taxon>
        <taxon>Flavobacteriales</taxon>
        <taxon>Flavobacteriaceae</taxon>
    </lineage>
</organism>
<comment type="caution">
    <text evidence="2">The sequence shown here is derived from an EMBL/GenBank/DDBJ whole genome shotgun (WGS) entry which is preliminary data.</text>
</comment>
<dbReference type="Proteomes" id="UP000633278">
    <property type="component" value="Unassembled WGS sequence"/>
</dbReference>
<proteinExistence type="predicted"/>
<name>A0A917HWE2_9FLAO</name>
<gene>
    <name evidence="2" type="ORF">GCM10011416_09720</name>
</gene>
<dbReference type="AlphaFoldDB" id="A0A917HWE2"/>
<keyword evidence="1" id="KW-0812">Transmembrane</keyword>